<reference evidence="2" key="1">
    <citation type="submission" date="2020-11" db="EMBL/GenBank/DDBJ databases">
        <authorList>
            <consortium name="DOE Joint Genome Institute"/>
            <person name="Ahrendt S."/>
            <person name="Riley R."/>
            <person name="Andreopoulos W."/>
            <person name="Labutti K."/>
            <person name="Pangilinan J."/>
            <person name="Ruiz-Duenas F.J."/>
            <person name="Barrasa J.M."/>
            <person name="Sanchez-Garcia M."/>
            <person name="Camarero S."/>
            <person name="Miyauchi S."/>
            <person name="Serrano A."/>
            <person name="Linde D."/>
            <person name="Babiker R."/>
            <person name="Drula E."/>
            <person name="Ayuso-Fernandez I."/>
            <person name="Pacheco R."/>
            <person name="Padilla G."/>
            <person name="Ferreira P."/>
            <person name="Barriuso J."/>
            <person name="Kellner H."/>
            <person name="Castanera R."/>
            <person name="Alfaro M."/>
            <person name="Ramirez L."/>
            <person name="Pisabarro A.G."/>
            <person name="Kuo A."/>
            <person name="Tritt A."/>
            <person name="Lipzen A."/>
            <person name="He G."/>
            <person name="Yan M."/>
            <person name="Ng V."/>
            <person name="Cullen D."/>
            <person name="Martin F."/>
            <person name="Rosso M.-N."/>
            <person name="Henrissat B."/>
            <person name="Hibbett D."/>
            <person name="Martinez A.T."/>
            <person name="Grigoriev I.V."/>
        </authorList>
    </citation>
    <scope>NUCLEOTIDE SEQUENCE</scope>
    <source>
        <strain evidence="2">AH 40177</strain>
    </source>
</reference>
<keyword evidence="3" id="KW-1185">Reference proteome</keyword>
<dbReference type="AlphaFoldDB" id="A0A9P5P9S8"/>
<evidence type="ECO:0000256" key="1">
    <source>
        <dbReference type="SAM" id="MobiDB-lite"/>
    </source>
</evidence>
<evidence type="ECO:0000313" key="2">
    <source>
        <dbReference type="EMBL" id="KAF9060936.1"/>
    </source>
</evidence>
<gene>
    <name evidence="2" type="ORF">BDP27DRAFT_1338952</name>
</gene>
<dbReference type="EMBL" id="JADNRY010000221">
    <property type="protein sequence ID" value="KAF9060936.1"/>
    <property type="molecule type" value="Genomic_DNA"/>
</dbReference>
<dbReference type="OrthoDB" id="3271097at2759"/>
<feature type="region of interest" description="Disordered" evidence="1">
    <location>
        <begin position="1"/>
        <end position="28"/>
    </location>
</feature>
<accession>A0A9P5P9S8</accession>
<feature type="non-terminal residue" evidence="2">
    <location>
        <position position="331"/>
    </location>
</feature>
<comment type="caution">
    <text evidence="2">The sequence shown here is derived from an EMBL/GenBank/DDBJ whole genome shotgun (WGS) entry which is preliminary data.</text>
</comment>
<protein>
    <submittedName>
        <fullName evidence="2">Uncharacterized protein</fullName>
    </submittedName>
</protein>
<feature type="region of interest" description="Disordered" evidence="1">
    <location>
        <begin position="285"/>
        <end position="331"/>
    </location>
</feature>
<dbReference type="Proteomes" id="UP000772434">
    <property type="component" value="Unassembled WGS sequence"/>
</dbReference>
<organism evidence="2 3">
    <name type="scientific">Rhodocollybia butyracea</name>
    <dbReference type="NCBI Taxonomy" id="206335"/>
    <lineage>
        <taxon>Eukaryota</taxon>
        <taxon>Fungi</taxon>
        <taxon>Dikarya</taxon>
        <taxon>Basidiomycota</taxon>
        <taxon>Agaricomycotina</taxon>
        <taxon>Agaricomycetes</taxon>
        <taxon>Agaricomycetidae</taxon>
        <taxon>Agaricales</taxon>
        <taxon>Marasmiineae</taxon>
        <taxon>Omphalotaceae</taxon>
        <taxon>Rhodocollybia</taxon>
    </lineage>
</organism>
<proteinExistence type="predicted"/>
<feature type="compositionally biased region" description="Basic and acidic residues" evidence="1">
    <location>
        <begin position="320"/>
        <end position="331"/>
    </location>
</feature>
<sequence length="331" mass="37677">LQPEASLLDSRGRLRRSSKKGEMPNYRATGVAKSQVGKAFVAMLRDKDLRAQIDPNEPLRRLLNAQLSWDTHILITRTGDLFCDPGKNNEGERATRTDTHGELHYPSGHGFQMLSLRKGRHYEKSPADIKAELNDSSIFWKDFEAKFKIAKPENMEGLLFLQSAEVTLHQTQDRTQIPKSQEASREVEVIAHPNQDEFTYEALQAAVRLEKDSDTFETFRSLVANSAGLVGINHYLPYNHKEQSDRAIGELCRQVADALPYFDDTRFPNFWPTREALKMHLENYQAKHTHKPASGRTPRRGGRKKNRRSSGPQPASLSDHQYEDEPAEGDK</sequence>
<feature type="compositionally biased region" description="Basic residues" evidence="1">
    <location>
        <begin position="287"/>
        <end position="308"/>
    </location>
</feature>
<evidence type="ECO:0000313" key="3">
    <source>
        <dbReference type="Proteomes" id="UP000772434"/>
    </source>
</evidence>
<name>A0A9P5P9S8_9AGAR</name>